<feature type="transmembrane region" description="Helical" evidence="1">
    <location>
        <begin position="193"/>
        <end position="211"/>
    </location>
</feature>
<dbReference type="AlphaFoldDB" id="A0A212I960"/>
<sequence>MYRVNQIIKTISKMNSYAPYNQINKRSNLLRKVQVYSFLTSLISLVLMVIMAVIYKIFDLPKGPFLLSVLILYALNSLAGIIYLFTPIIPGVKFMLNFKKEIFNDLICEIDNDEQNIEKLMPYSLTELNYSIDWLNIKIQRVKSRINDFFGEKTAVLSIIGLAYSAVQGFGGLDKLGDTISKGIFNSGTANTLIVFGLAFLLGLSLGALALRHISNHLQYLKEILELAKKEKEQQEK</sequence>
<proteinExistence type="predicted"/>
<evidence type="ECO:0000313" key="2">
    <source>
        <dbReference type="EMBL" id="SBV63140.1"/>
    </source>
</evidence>
<accession>A0A212I960</accession>
<keyword evidence="1" id="KW-1133">Transmembrane helix</keyword>
<dbReference type="EMBL" id="FLUA01000026">
    <property type="protein sequence ID" value="SBV63140.1"/>
    <property type="molecule type" value="Genomic_DNA"/>
</dbReference>
<gene>
    <name evidence="2" type="ORF">KL86CIT2_290085</name>
</gene>
<protein>
    <recommendedName>
        <fullName evidence="3">MotA/TolQ/ExbB proton channel domain-containing protein</fullName>
    </recommendedName>
</protein>
<evidence type="ECO:0008006" key="3">
    <source>
        <dbReference type="Google" id="ProtNLM"/>
    </source>
</evidence>
<keyword evidence="1" id="KW-0812">Transmembrane</keyword>
<evidence type="ECO:0000256" key="1">
    <source>
        <dbReference type="SAM" id="Phobius"/>
    </source>
</evidence>
<feature type="transmembrane region" description="Helical" evidence="1">
    <location>
        <begin position="154"/>
        <end position="173"/>
    </location>
</feature>
<organism evidence="2">
    <name type="scientific">uncultured Citrobacter sp</name>
    <dbReference type="NCBI Taxonomy" id="200446"/>
    <lineage>
        <taxon>Bacteria</taxon>
        <taxon>Pseudomonadati</taxon>
        <taxon>Pseudomonadota</taxon>
        <taxon>Gammaproteobacteria</taxon>
        <taxon>Enterobacterales</taxon>
        <taxon>Enterobacteriaceae</taxon>
        <taxon>Citrobacter</taxon>
        <taxon>environmental samples</taxon>
    </lineage>
</organism>
<reference evidence="2" key="1">
    <citation type="submission" date="2016-04" db="EMBL/GenBank/DDBJ databases">
        <authorList>
            <person name="Evans L.H."/>
            <person name="Alamgir A."/>
            <person name="Owens N."/>
            <person name="Weber N.D."/>
            <person name="Virtaneva K."/>
            <person name="Barbian K."/>
            <person name="Babar A."/>
            <person name="Rosenke K."/>
        </authorList>
    </citation>
    <scope>NUCLEOTIDE SEQUENCE</scope>
    <source>
        <strain evidence="2">86-2</strain>
    </source>
</reference>
<keyword evidence="1" id="KW-0472">Membrane</keyword>
<feature type="transmembrane region" description="Helical" evidence="1">
    <location>
        <begin position="64"/>
        <end position="85"/>
    </location>
</feature>
<feature type="transmembrane region" description="Helical" evidence="1">
    <location>
        <begin position="35"/>
        <end position="58"/>
    </location>
</feature>
<name>A0A212I960_9ENTR</name>